<reference evidence="1 2" key="1">
    <citation type="journal article" date="2014" name="Agronomy (Basel)">
        <title>A Draft Genome Sequence for Ensete ventricosum, the Drought-Tolerant Tree Against Hunger.</title>
        <authorList>
            <person name="Harrison J."/>
            <person name="Moore K.A."/>
            <person name="Paszkiewicz K."/>
            <person name="Jones T."/>
            <person name="Grant M."/>
            <person name="Ambacheew D."/>
            <person name="Muzemil S."/>
            <person name="Studholme D.J."/>
        </authorList>
    </citation>
    <scope>NUCLEOTIDE SEQUENCE [LARGE SCALE GENOMIC DNA]</scope>
</reference>
<dbReference type="Proteomes" id="UP000287651">
    <property type="component" value="Unassembled WGS sequence"/>
</dbReference>
<dbReference type="AlphaFoldDB" id="A0A426ZBJ1"/>
<proteinExistence type="predicted"/>
<comment type="caution">
    <text evidence="1">The sequence shown here is derived from an EMBL/GenBank/DDBJ whole genome shotgun (WGS) entry which is preliminary data.</text>
</comment>
<protein>
    <submittedName>
        <fullName evidence="1">Uncharacterized protein</fullName>
    </submittedName>
</protein>
<dbReference type="EMBL" id="AMZH03007411">
    <property type="protein sequence ID" value="RRT61370.1"/>
    <property type="molecule type" value="Genomic_DNA"/>
</dbReference>
<evidence type="ECO:0000313" key="1">
    <source>
        <dbReference type="EMBL" id="RRT61370.1"/>
    </source>
</evidence>
<name>A0A426ZBJ1_ENSVE</name>
<organism evidence="1 2">
    <name type="scientific">Ensete ventricosum</name>
    <name type="common">Abyssinian banana</name>
    <name type="synonym">Musa ensete</name>
    <dbReference type="NCBI Taxonomy" id="4639"/>
    <lineage>
        <taxon>Eukaryota</taxon>
        <taxon>Viridiplantae</taxon>
        <taxon>Streptophyta</taxon>
        <taxon>Embryophyta</taxon>
        <taxon>Tracheophyta</taxon>
        <taxon>Spermatophyta</taxon>
        <taxon>Magnoliopsida</taxon>
        <taxon>Liliopsida</taxon>
        <taxon>Zingiberales</taxon>
        <taxon>Musaceae</taxon>
        <taxon>Ensete</taxon>
    </lineage>
</organism>
<gene>
    <name evidence="1" type="ORF">B296_00020733</name>
</gene>
<accession>A0A426ZBJ1</accession>
<sequence length="207" mass="23743">MPGWRKGVHWKKTDTRRKIIGVAEKLAGTRQPYTLKAAISFARHQEEQLNYEVQRTRVAPRPAAPKLSPPSTVSRPPQLQKLIREDSHDGSAKGLYGCCNKLWSLEHHCKKEKPLMIMPIEESKLEDMTLEPKEKDTPQPATHTVPTLVGYTNPQKIKDKRVTQVMTETQIVQPCLFTATIHPYILFLRDKLLLKCYILSNSPWLLI</sequence>
<evidence type="ECO:0000313" key="2">
    <source>
        <dbReference type="Proteomes" id="UP000287651"/>
    </source>
</evidence>